<keyword evidence="1" id="KW-1133">Transmembrane helix</keyword>
<keyword evidence="1" id="KW-0812">Transmembrane</keyword>
<name>A0ABT0C6N1_THEVL</name>
<organism evidence="2 3">
    <name type="scientific">Thermostichus vulcanus str. 'Rupite'</name>
    <dbReference type="NCBI Taxonomy" id="2813851"/>
    <lineage>
        <taxon>Bacteria</taxon>
        <taxon>Bacillati</taxon>
        <taxon>Cyanobacteriota</taxon>
        <taxon>Cyanophyceae</taxon>
        <taxon>Thermostichales</taxon>
        <taxon>Thermostichaceae</taxon>
        <taxon>Thermostichus</taxon>
    </lineage>
</organism>
<sequence>MNGISAWLRNRSGWPTARGYSFLEVIAGLIILLTFMTGVFPVIVSAIRNVAYNRRLSQATTLIQRDLDQVKAWGSDLDFYLDSFSDLTVLPVICSPSNPPGGFATLLKQQLDQTANQPQSTLPGYTITRTTTVIPNLDVLQVGYQVTFDPAGSGTPLLLVSDFVTEVMPRATSICIRPSA</sequence>
<accession>A0ABT0C6N1</accession>
<feature type="transmembrane region" description="Helical" evidence="1">
    <location>
        <begin position="20"/>
        <end position="47"/>
    </location>
</feature>
<dbReference type="RefSeq" id="WP_244348434.1">
    <property type="nucleotide sequence ID" value="NZ_JAFIRA010000001.1"/>
</dbReference>
<keyword evidence="3" id="KW-1185">Reference proteome</keyword>
<gene>
    <name evidence="2" type="ORF">JX360_00715</name>
</gene>
<keyword evidence="1" id="KW-0472">Membrane</keyword>
<protein>
    <submittedName>
        <fullName evidence="2">Type II secretion system protein</fullName>
    </submittedName>
</protein>
<dbReference type="Proteomes" id="UP000830835">
    <property type="component" value="Unassembled WGS sequence"/>
</dbReference>
<proteinExistence type="predicted"/>
<dbReference type="EMBL" id="JAFIRA010000001">
    <property type="protein sequence ID" value="MCJ2541438.1"/>
    <property type="molecule type" value="Genomic_DNA"/>
</dbReference>
<evidence type="ECO:0000313" key="3">
    <source>
        <dbReference type="Proteomes" id="UP000830835"/>
    </source>
</evidence>
<evidence type="ECO:0000313" key="2">
    <source>
        <dbReference type="EMBL" id="MCJ2541438.1"/>
    </source>
</evidence>
<comment type="caution">
    <text evidence="2">The sequence shown here is derived from an EMBL/GenBank/DDBJ whole genome shotgun (WGS) entry which is preliminary data.</text>
</comment>
<evidence type="ECO:0000256" key="1">
    <source>
        <dbReference type="SAM" id="Phobius"/>
    </source>
</evidence>
<reference evidence="2" key="1">
    <citation type="submission" date="2021-02" db="EMBL/GenBank/DDBJ databases">
        <title>The CRISPR/cas machinery reduction and long-range gene transfer in the hot spring cyanobacterium Synechococcus.</title>
        <authorList>
            <person name="Dvorak P."/>
            <person name="Jahodarova E."/>
            <person name="Hasler P."/>
            <person name="Poulickova A."/>
        </authorList>
    </citation>
    <scope>NUCLEOTIDE SEQUENCE</scope>
    <source>
        <strain evidence="2">Rupite</strain>
    </source>
</reference>